<keyword evidence="3" id="KW-1185">Reference proteome</keyword>
<dbReference type="InterPro" id="IPR029062">
    <property type="entry name" value="Class_I_gatase-like"/>
</dbReference>
<dbReference type="RefSeq" id="WP_214785975.1">
    <property type="nucleotide sequence ID" value="NZ_JANIEL010000030.1"/>
</dbReference>
<dbReference type="PANTHER" id="PTHR48094:SF20">
    <property type="entry name" value="PROTEIN_NUCLEIC ACID DEGLYCASE 1"/>
    <property type="match status" value="1"/>
</dbReference>
<organism evidence="2 3">
    <name type="scientific">Exiguobacterium aestuarii</name>
    <dbReference type="NCBI Taxonomy" id="273527"/>
    <lineage>
        <taxon>Bacteria</taxon>
        <taxon>Bacillati</taxon>
        <taxon>Bacillota</taxon>
        <taxon>Bacilli</taxon>
        <taxon>Bacillales</taxon>
        <taxon>Bacillales Family XII. Incertae Sedis</taxon>
        <taxon>Exiguobacterium</taxon>
    </lineage>
</organism>
<protein>
    <submittedName>
        <fullName evidence="2">DJ-1/PfpI family protein</fullName>
    </submittedName>
</protein>
<proteinExistence type="predicted"/>
<name>A0ABW2PGH2_9BACL</name>
<evidence type="ECO:0000259" key="1">
    <source>
        <dbReference type="Pfam" id="PF01965"/>
    </source>
</evidence>
<reference evidence="3" key="1">
    <citation type="journal article" date="2019" name="Int. J. Syst. Evol. Microbiol.">
        <title>The Global Catalogue of Microorganisms (GCM) 10K type strain sequencing project: providing services to taxonomists for standard genome sequencing and annotation.</title>
        <authorList>
            <consortium name="The Broad Institute Genomics Platform"/>
            <consortium name="The Broad Institute Genome Sequencing Center for Infectious Disease"/>
            <person name="Wu L."/>
            <person name="Ma J."/>
        </authorList>
    </citation>
    <scope>NUCLEOTIDE SEQUENCE [LARGE SCALE GENOMIC DNA]</scope>
    <source>
        <strain evidence="3">CCUG 55590</strain>
    </source>
</reference>
<dbReference type="InterPro" id="IPR002818">
    <property type="entry name" value="DJ-1/PfpI"/>
</dbReference>
<dbReference type="SUPFAM" id="SSF52317">
    <property type="entry name" value="Class I glutamine amidotransferase-like"/>
    <property type="match status" value="1"/>
</dbReference>
<evidence type="ECO:0000313" key="2">
    <source>
        <dbReference type="EMBL" id="MFC7388592.1"/>
    </source>
</evidence>
<feature type="domain" description="DJ-1/PfpI" evidence="1">
    <location>
        <begin position="81"/>
        <end position="202"/>
    </location>
</feature>
<dbReference type="InterPro" id="IPR050325">
    <property type="entry name" value="Prot/Nucl_acid_deglycase"/>
</dbReference>
<dbReference type="Pfam" id="PF01965">
    <property type="entry name" value="DJ-1_PfpI"/>
    <property type="match status" value="1"/>
</dbReference>
<dbReference type="Gene3D" id="3.40.50.880">
    <property type="match status" value="1"/>
</dbReference>
<dbReference type="Proteomes" id="UP001596439">
    <property type="component" value="Unassembled WGS sequence"/>
</dbReference>
<accession>A0ABW2PGH2</accession>
<comment type="caution">
    <text evidence="2">The sequence shown here is derived from an EMBL/GenBank/DDBJ whole genome shotgun (WGS) entry which is preliminary data.</text>
</comment>
<dbReference type="EMBL" id="JBHTCE010000001">
    <property type="protein sequence ID" value="MFC7388592.1"/>
    <property type="molecule type" value="Genomic_DNA"/>
</dbReference>
<evidence type="ECO:0000313" key="3">
    <source>
        <dbReference type="Proteomes" id="UP001596439"/>
    </source>
</evidence>
<gene>
    <name evidence="2" type="ORF">ACFQO8_00475</name>
</gene>
<dbReference type="PANTHER" id="PTHR48094">
    <property type="entry name" value="PROTEIN/NUCLEIC ACID DEGLYCASE DJ-1-RELATED"/>
    <property type="match status" value="1"/>
</dbReference>
<sequence length="292" mass="32040">MATVVKKALGIAPTKEKNGRGFIPSPLGILLGVDKKSGYTHNKRVAGKYKGNKKILVLCTEERYFKMENGSLFSTGNNVQETAVPLMHLTNAGFDFDVVTPTGSSAVLEQWSIPRKDHAVLAFMREKKSKFDQPLSLQDMVGRGDLNDDSPYVALFLPGGHGSMVGLPTNEHVGKLIRWIHQSDRYMVTVCHGPAALLAASVNTSDPHPYRGYKMAIFPDSVDRQSPSLGYLPGKLPWYQGEKLSEQGLSFINKKVEGAVHVDRKLYSGDSPRACDQLGKLVADTLLKELAQ</sequence>